<accession>A0ABV2LNW8</accession>
<protein>
    <submittedName>
        <fullName evidence="1">Uncharacterized protein</fullName>
    </submittedName>
</protein>
<comment type="caution">
    <text evidence="1">The sequence shown here is derived from an EMBL/GenBank/DDBJ whole genome shotgun (WGS) entry which is preliminary data.</text>
</comment>
<evidence type="ECO:0000313" key="2">
    <source>
        <dbReference type="Proteomes" id="UP001549097"/>
    </source>
</evidence>
<gene>
    <name evidence="1" type="ORF">ABID52_003921</name>
</gene>
<dbReference type="Proteomes" id="UP001549097">
    <property type="component" value="Unassembled WGS sequence"/>
</dbReference>
<reference evidence="1 2" key="1">
    <citation type="submission" date="2024-06" db="EMBL/GenBank/DDBJ databases">
        <title>Genomic Encyclopedia of Type Strains, Phase IV (KMG-IV): sequencing the most valuable type-strain genomes for metagenomic binning, comparative biology and taxonomic classification.</title>
        <authorList>
            <person name="Goeker M."/>
        </authorList>
    </citation>
    <scope>NUCLEOTIDE SEQUENCE [LARGE SCALE GENOMIC DNA]</scope>
    <source>
        <strain evidence="1 2">DSM 100124</strain>
    </source>
</reference>
<keyword evidence="2" id="KW-1185">Reference proteome</keyword>
<evidence type="ECO:0000313" key="1">
    <source>
        <dbReference type="EMBL" id="MET3730280.1"/>
    </source>
</evidence>
<name>A0ABV2LNW8_9BACL</name>
<organism evidence="1 2">
    <name type="scientific">Fictibacillus halophilus</name>
    <dbReference type="NCBI Taxonomy" id="1610490"/>
    <lineage>
        <taxon>Bacteria</taxon>
        <taxon>Bacillati</taxon>
        <taxon>Bacillota</taxon>
        <taxon>Bacilli</taxon>
        <taxon>Bacillales</taxon>
        <taxon>Fictibacillaceae</taxon>
        <taxon>Fictibacillus</taxon>
    </lineage>
</organism>
<dbReference type="EMBL" id="JBEPMP010000004">
    <property type="protein sequence ID" value="MET3730280.1"/>
    <property type="molecule type" value="Genomic_DNA"/>
</dbReference>
<proteinExistence type="predicted"/>
<sequence>MSVASYTTKQLYKEFNDPLSKDILKKIIVSSEYEAKN</sequence>